<keyword evidence="1" id="KW-0614">Plasmid</keyword>
<gene>
    <name evidence="1" type="ORF">ERICIII_04872</name>
</gene>
<dbReference type="AlphaFoldDB" id="A0A2L1U7F9"/>
<protein>
    <submittedName>
        <fullName evidence="1">Uncharacterized protein</fullName>
    </submittedName>
</protein>
<accession>A0A2L1U7F9</accession>
<name>A0A2L1U7F9_9BACL</name>
<reference evidence="2" key="1">
    <citation type="submission" date="2017-02" db="EMBL/GenBank/DDBJ databases">
        <title>Delineation of Paenibacillus larvae strains originating from foulbrood outbreaks.</title>
        <authorList>
            <person name="Beims H."/>
            <person name="Bunk B."/>
            <person name="Sproeer C."/>
            <person name="Mohr K.I."/>
            <person name="Pradella S."/>
            <person name="Guenther G."/>
            <person name="Rohde M."/>
            <person name="von der Ohe W."/>
            <person name="Steinert M."/>
        </authorList>
    </citation>
    <scope>NUCLEOTIDE SEQUENCE [LARGE SCALE GENOMIC DNA]</scope>
    <source>
        <strain evidence="2">Eric_III</strain>
        <plasmid evidence="2">Plasmid unnamed1</plasmid>
    </source>
</reference>
<sequence length="209" mass="24195">MTLGIYDPKQGIPATQEELLVFGRQAGAINSIIYFPADRTPHFLQQPEDTIQLNGLQVFPYPELRVFDTAKKNLRGFAQNSIQFHLKYHVLGSIHLVHWLLCCRDEWPQPYITETMINPSDAPDMLPLIAKSKVIILNLYLNGTYYETRAVDNPLQEKAKHILNEVSGINIQNMQSFMRAKRAFEEKTALEYQNFEWTEPLKSIRLNFV</sequence>
<organism evidence="1 2">
    <name type="scientific">Paenibacillus larvae subsp. larvae</name>
    <dbReference type="NCBI Taxonomy" id="147375"/>
    <lineage>
        <taxon>Bacteria</taxon>
        <taxon>Bacillati</taxon>
        <taxon>Bacillota</taxon>
        <taxon>Bacilli</taxon>
        <taxon>Bacillales</taxon>
        <taxon>Paenibacillaceae</taxon>
        <taxon>Paenibacillus</taxon>
    </lineage>
</organism>
<geneLocation type="plasmid" evidence="1">
    <name>unnamed1</name>
</geneLocation>
<proteinExistence type="predicted"/>
<dbReference type="Proteomes" id="UP000239833">
    <property type="component" value="Plasmid unnamed1"/>
</dbReference>
<dbReference type="RefSeq" id="WP_104932883.1">
    <property type="nucleotide sequence ID" value="NZ_CP019656.1"/>
</dbReference>
<evidence type="ECO:0000313" key="2">
    <source>
        <dbReference type="Proteomes" id="UP000239833"/>
    </source>
</evidence>
<dbReference type="EMBL" id="CP019656">
    <property type="protein sequence ID" value="AVF28874.1"/>
    <property type="molecule type" value="Genomic_DNA"/>
</dbReference>
<evidence type="ECO:0000313" key="1">
    <source>
        <dbReference type="EMBL" id="AVF28874.1"/>
    </source>
</evidence>